<evidence type="ECO:0000259" key="5">
    <source>
        <dbReference type="PROSITE" id="PS50075"/>
    </source>
</evidence>
<evidence type="ECO:0000256" key="2">
    <source>
        <dbReference type="ARBA" id="ARBA00022450"/>
    </source>
</evidence>
<keyword evidence="3" id="KW-0597">Phosphoprotein</keyword>
<protein>
    <submittedName>
        <fullName evidence="6">Non-ribosomal peptide synthetase</fullName>
    </submittedName>
</protein>
<dbReference type="NCBIfam" id="TIGR01720">
    <property type="entry name" value="NRPS-para261"/>
    <property type="match status" value="1"/>
</dbReference>
<name>A0ABY1ZH56_9GAMM</name>
<feature type="non-terminal residue" evidence="6">
    <location>
        <position position="1"/>
    </location>
</feature>
<evidence type="ECO:0000313" key="6">
    <source>
        <dbReference type="EMBL" id="TBW45962.1"/>
    </source>
</evidence>
<dbReference type="Gene3D" id="3.30.559.10">
    <property type="entry name" value="Chloramphenicol acetyltransferase-like domain"/>
    <property type="match status" value="2"/>
</dbReference>
<dbReference type="Proteomes" id="UP000313645">
    <property type="component" value="Unassembled WGS sequence"/>
</dbReference>
<comment type="cofactor">
    <cofactor evidence="1">
        <name>pantetheine 4'-phosphate</name>
        <dbReference type="ChEBI" id="CHEBI:47942"/>
    </cofactor>
</comment>
<dbReference type="Gene3D" id="3.30.559.30">
    <property type="entry name" value="Nonribosomal peptide synthetase, condensation domain"/>
    <property type="match status" value="2"/>
</dbReference>
<dbReference type="SUPFAM" id="SSF47336">
    <property type="entry name" value="ACP-like"/>
    <property type="match status" value="1"/>
</dbReference>
<dbReference type="SUPFAM" id="SSF52777">
    <property type="entry name" value="CoA-dependent acyltransferases"/>
    <property type="match status" value="4"/>
</dbReference>
<keyword evidence="2" id="KW-0596">Phosphopantetheine</keyword>
<dbReference type="EMBL" id="SJDL01000098">
    <property type="protein sequence ID" value="TBW45962.1"/>
    <property type="molecule type" value="Genomic_DNA"/>
</dbReference>
<evidence type="ECO:0000313" key="7">
    <source>
        <dbReference type="Proteomes" id="UP000313645"/>
    </source>
</evidence>
<dbReference type="RefSeq" id="WP_242674580.1">
    <property type="nucleotide sequence ID" value="NZ_SJDL01000098.1"/>
</dbReference>
<dbReference type="Pfam" id="PF00550">
    <property type="entry name" value="PP-binding"/>
    <property type="match status" value="1"/>
</dbReference>
<dbReference type="Pfam" id="PF00668">
    <property type="entry name" value="Condensation"/>
    <property type="match status" value="2"/>
</dbReference>
<dbReference type="CDD" id="cd19534">
    <property type="entry name" value="E_NRPS"/>
    <property type="match status" value="1"/>
</dbReference>
<dbReference type="InterPro" id="IPR036736">
    <property type="entry name" value="ACP-like_sf"/>
</dbReference>
<dbReference type="PANTHER" id="PTHR45398:SF1">
    <property type="entry name" value="ENZYME, PUTATIVE (JCVI)-RELATED"/>
    <property type="match status" value="1"/>
</dbReference>
<sequence length="1005" mass="110190">EIGTADYEAPQTDTERTLATLWQEVLGVEQVGRQDNFFALGGDSIQSLRIIAKAKRAGIELTPRQLFEHQTVADLAAVATFASAQSHAVELERPFPLTPIQHWFFDQAMAQPDHWNQALLLKPGEPLDGDALEQALQAIYRHHDGLRLRFTRKDGEWHQAYAGVSEDDDILWTVDTDPAQLSAECDNVQASLNLSGGPLLRGLHARLDDGSERLLLAVHHLGIDGVSWRVLLDDLMGAYEQARQGGTVDLGPKGTPFQAWADQLPSVWDETVAAEEAAYWSALPAPAPLPGVKASGANTVEHLARATMALSAEVTGELLTEAPRAWRAQINDLLLTALGDALYRWTGRTESVIALEGHGREPLVEGLDLSRTVGWFTGLYPVCLSAGGDPMANLTATKETLRRVPRGGLGYGVLRYLKGETSLPDLSGAVLFNYLGQVDDGGPDGLVLAQESPGAMRAADAPLGFELSLDGQVRDGQLSFTCSYSRARHDGDTIGLLMAHLQDALETVVDTCREFAGVTPSDFPLVELDQAALDALPVAPSAVDDILPLTPMQQGLLFHSELGDAAECYVNQVSVTLDDLPAAAFKAAWQSAMARHPILRAAFIHTPGAGVPVQLVHRQAALPIRELDWRTRASTTLDVLCEQERTAPFDLGRPPLMRMVLVRLGEHRWQMIWTLHHILLDGWSSAALLSEVMRETLGGRPASPARYRDYFQWLARRDAATTETFWREQLQALAEPTRIAPLLADSQCRPAADARLADIVLALDHDRLAAFARHQQVTLNTLIQAAWTLILQRYTGQRQVAFGATVSGRPASVPGMDRQLGLFINTLPVVQAPAPEQRLADWLVQLQAHNLALREHEHTPLYQIQQYAGQPGRELFDSLLVFENFPVDDALRSDAASVRVSNLQVSEQTHYPLSLAVEAGQGLILHLHYRNDQVSPARAEALAGQLEQLLAAMTQDGQQRLADLPLLTESEQQVWERWNRPEHPAVDPRPVSALIADQAAERPEA</sequence>
<keyword evidence="7" id="KW-1185">Reference proteome</keyword>
<dbReference type="Gene3D" id="1.10.1200.10">
    <property type="entry name" value="ACP-like"/>
    <property type="match status" value="1"/>
</dbReference>
<gene>
    <name evidence="6" type="ORF">EZI54_23415</name>
</gene>
<dbReference type="PROSITE" id="PS50075">
    <property type="entry name" value="CARRIER"/>
    <property type="match status" value="1"/>
</dbReference>
<dbReference type="InterPro" id="IPR009081">
    <property type="entry name" value="PP-bd_ACP"/>
</dbReference>
<dbReference type="InterPro" id="IPR010060">
    <property type="entry name" value="NRPS_synth"/>
</dbReference>
<accession>A0ABY1ZH56</accession>
<evidence type="ECO:0000256" key="1">
    <source>
        <dbReference type="ARBA" id="ARBA00001957"/>
    </source>
</evidence>
<evidence type="ECO:0000256" key="3">
    <source>
        <dbReference type="ARBA" id="ARBA00022553"/>
    </source>
</evidence>
<feature type="non-terminal residue" evidence="6">
    <location>
        <position position="1005"/>
    </location>
</feature>
<dbReference type="InterPro" id="IPR023213">
    <property type="entry name" value="CAT-like_dom_sf"/>
</dbReference>
<dbReference type="InterPro" id="IPR006162">
    <property type="entry name" value="Ppantetheine_attach_site"/>
</dbReference>
<comment type="caution">
    <text evidence="6">The sequence shown here is derived from an EMBL/GenBank/DDBJ whole genome shotgun (WGS) entry which is preliminary data.</text>
</comment>
<feature type="region of interest" description="Disordered" evidence="4">
    <location>
        <begin position="981"/>
        <end position="1005"/>
    </location>
</feature>
<feature type="domain" description="Carrier" evidence="5">
    <location>
        <begin position="9"/>
        <end position="83"/>
    </location>
</feature>
<dbReference type="PROSITE" id="PS00012">
    <property type="entry name" value="PHOSPHOPANTETHEINE"/>
    <property type="match status" value="1"/>
</dbReference>
<organism evidence="6 7">
    <name type="scientific">Marinobacter halodurans</name>
    <dbReference type="NCBI Taxonomy" id="2528979"/>
    <lineage>
        <taxon>Bacteria</taxon>
        <taxon>Pseudomonadati</taxon>
        <taxon>Pseudomonadota</taxon>
        <taxon>Gammaproteobacteria</taxon>
        <taxon>Pseudomonadales</taxon>
        <taxon>Marinobacteraceae</taxon>
        <taxon>Marinobacter</taxon>
    </lineage>
</organism>
<evidence type="ECO:0000256" key="4">
    <source>
        <dbReference type="SAM" id="MobiDB-lite"/>
    </source>
</evidence>
<dbReference type="PANTHER" id="PTHR45398">
    <property type="match status" value="1"/>
</dbReference>
<reference evidence="6 7" key="1">
    <citation type="submission" date="2019-02" db="EMBL/GenBank/DDBJ databases">
        <title>Marinobacter halodurans sp. nov., a marine bacterium isolated from sea tidal flat.</title>
        <authorList>
            <person name="Yoo Y."/>
            <person name="Lee D.W."/>
            <person name="Kim B.S."/>
            <person name="Kim J.-J."/>
        </authorList>
    </citation>
    <scope>NUCLEOTIDE SEQUENCE [LARGE SCALE GENOMIC DNA]</scope>
    <source>
        <strain evidence="6 7">YJ-S3-2</strain>
    </source>
</reference>
<dbReference type="InterPro" id="IPR001242">
    <property type="entry name" value="Condensation_dom"/>
</dbReference>
<dbReference type="CDD" id="cd19543">
    <property type="entry name" value="DCL_NRPS"/>
    <property type="match status" value="1"/>
</dbReference>
<proteinExistence type="predicted"/>